<proteinExistence type="predicted"/>
<evidence type="ECO:0000313" key="1">
    <source>
        <dbReference type="Proteomes" id="UP000887565"/>
    </source>
</evidence>
<organism evidence="1 2">
    <name type="scientific">Romanomermis culicivorax</name>
    <name type="common">Nematode worm</name>
    <dbReference type="NCBI Taxonomy" id="13658"/>
    <lineage>
        <taxon>Eukaryota</taxon>
        <taxon>Metazoa</taxon>
        <taxon>Ecdysozoa</taxon>
        <taxon>Nematoda</taxon>
        <taxon>Enoplea</taxon>
        <taxon>Dorylaimia</taxon>
        <taxon>Mermithida</taxon>
        <taxon>Mermithoidea</taxon>
        <taxon>Mermithidae</taxon>
        <taxon>Romanomermis</taxon>
    </lineage>
</organism>
<dbReference type="WBParaSite" id="nRc.2.0.1.t47790-RA">
    <property type="protein sequence ID" value="nRc.2.0.1.t47790-RA"/>
    <property type="gene ID" value="nRc.2.0.1.g47790"/>
</dbReference>
<sequence>MTLNNQFIAAQSAAFAIHNIKQKVFIFAFSPLNLHILKAHRCQIQSFQVAGRRIEISEIHETQIVSIASIIVVFNALIIGQQIATSIGYQFTFIDFDAFDVCQKDDAFLGLKPDFGPGRVRAFKKIFGLGRAGNSRPDSVY</sequence>
<accession>A0A915L9I4</accession>
<name>A0A915L9I4_ROMCU</name>
<evidence type="ECO:0000313" key="2">
    <source>
        <dbReference type="WBParaSite" id="nRc.2.0.1.t47790-RA"/>
    </source>
</evidence>
<protein>
    <submittedName>
        <fullName evidence="2">Uncharacterized protein</fullName>
    </submittedName>
</protein>
<dbReference type="Proteomes" id="UP000887565">
    <property type="component" value="Unplaced"/>
</dbReference>
<keyword evidence="1" id="KW-1185">Reference proteome</keyword>
<reference evidence="2" key="1">
    <citation type="submission" date="2022-11" db="UniProtKB">
        <authorList>
            <consortium name="WormBaseParasite"/>
        </authorList>
    </citation>
    <scope>IDENTIFICATION</scope>
</reference>
<dbReference type="AlphaFoldDB" id="A0A915L9I4"/>